<dbReference type="GeneID" id="66307376"/>
<dbReference type="InterPro" id="IPR049893">
    <property type="entry name" value="Bvu_2165-like_IHF-HU-DNA_bdg"/>
</dbReference>
<dbReference type="Proteomes" id="UP000061809">
    <property type="component" value="Chromosome"/>
</dbReference>
<dbReference type="Gene3D" id="2.70.50.70">
    <property type="match status" value="1"/>
</dbReference>
<dbReference type="CDD" id="cd13833">
    <property type="entry name" value="HU_IHF_like"/>
    <property type="match status" value="1"/>
</dbReference>
<dbReference type="PATRIC" id="fig|246787.4.peg.1230"/>
<evidence type="ECO:0000313" key="3">
    <source>
        <dbReference type="EMBL" id="KAA5422664.1"/>
    </source>
</evidence>
<evidence type="ECO:0000259" key="1">
    <source>
        <dbReference type="Pfam" id="PF14734"/>
    </source>
</evidence>
<proteinExistence type="predicted"/>
<dbReference type="RefSeq" id="WP_007217498.1">
    <property type="nucleotide sequence ID" value="NZ_CABMLT010000001.1"/>
</dbReference>
<dbReference type="STRING" id="246787.BcellWH2_01192"/>
<dbReference type="CDD" id="cd12843">
    <property type="entry name" value="Bvu_2165_C_like"/>
    <property type="match status" value="1"/>
</dbReference>
<organism evidence="2 4">
    <name type="scientific">Bacteroides cellulosilyticus</name>
    <dbReference type="NCBI Taxonomy" id="246787"/>
    <lineage>
        <taxon>Bacteria</taxon>
        <taxon>Pseudomonadati</taxon>
        <taxon>Bacteroidota</taxon>
        <taxon>Bacteroidia</taxon>
        <taxon>Bacteroidales</taxon>
        <taxon>Bacteroidaceae</taxon>
        <taxon>Bacteroides</taxon>
    </lineage>
</organism>
<sequence>MAKYKKRVEWGVRLQHYNLKEGDDLHPRAVLRGTLDVHDLALILEENSRGIYRAADTELIVNQLMSVARDALVDGYALNTPMGRLTPVVRGMWNFNRINPAARAQNQASLSYALSTELKKAFEDPLFHVENSLQRGPFIFDIRDMESGTHNERLTPGGYVFLKGRLLLMNGDSPLRGVELLDAETEEVIHHFPAAELGSMNTRSRLFFRLPKDLPDGTYRLAVSSQCCTKPTPLKEPVRWVDHKVLRVGEEPAEEEDAVR</sequence>
<accession>A0A0P0G8C5</accession>
<dbReference type="KEGG" id="bcel:BcellWH2_01192"/>
<dbReference type="Proteomes" id="UP000448877">
    <property type="component" value="Unassembled WGS sequence"/>
</dbReference>
<evidence type="ECO:0000313" key="4">
    <source>
        <dbReference type="Proteomes" id="UP000061809"/>
    </source>
</evidence>
<protein>
    <submittedName>
        <fullName evidence="3">DUF4469 domain-containing protein</fullName>
    </submittedName>
</protein>
<reference evidence="2 4" key="1">
    <citation type="journal article" date="2015" name="Science">
        <title>Genetic determinants of in vivo fitness and diet responsiveness in multiple human gut Bacteroides.</title>
        <authorList>
            <person name="Wu M."/>
            <person name="McNulty N.P."/>
            <person name="Rodionov D.A."/>
            <person name="Khoroshkin M.S."/>
            <person name="Griffin N.W."/>
            <person name="Cheng J."/>
            <person name="Latreille P."/>
            <person name="Kerstetter R.A."/>
            <person name="Terrapon N."/>
            <person name="Henrissat B."/>
            <person name="Osterman A.L."/>
            <person name="Gordon J.I."/>
        </authorList>
    </citation>
    <scope>NUCLEOTIDE SEQUENCE [LARGE SCALE GENOMIC DNA]</scope>
    <source>
        <strain evidence="2 4">WH2</strain>
    </source>
</reference>
<gene>
    <name evidence="2" type="ORF">BcellWH2_01192</name>
    <name evidence="3" type="ORF">F2Y81_04235</name>
</gene>
<dbReference type="EMBL" id="VVYV01000004">
    <property type="protein sequence ID" value="KAA5422664.1"/>
    <property type="molecule type" value="Genomic_DNA"/>
</dbReference>
<dbReference type="EMBL" id="CP012801">
    <property type="protein sequence ID" value="ALJ58454.1"/>
    <property type="molecule type" value="Genomic_DNA"/>
</dbReference>
<reference evidence="3 5" key="2">
    <citation type="journal article" date="2019" name="Nat. Med.">
        <title>A library of human gut bacterial isolates paired with longitudinal multiomics data enables mechanistic microbiome research.</title>
        <authorList>
            <person name="Poyet M."/>
            <person name="Groussin M."/>
            <person name="Gibbons S.M."/>
            <person name="Avila-Pacheco J."/>
            <person name="Jiang X."/>
            <person name="Kearney S.M."/>
            <person name="Perrotta A.R."/>
            <person name="Berdy B."/>
            <person name="Zhao S."/>
            <person name="Lieberman T.D."/>
            <person name="Swanson P.K."/>
            <person name="Smith M."/>
            <person name="Roesemann S."/>
            <person name="Alexander J.E."/>
            <person name="Rich S.A."/>
            <person name="Livny J."/>
            <person name="Vlamakis H."/>
            <person name="Clish C."/>
            <person name="Bullock K."/>
            <person name="Deik A."/>
            <person name="Scott J."/>
            <person name="Pierce K.A."/>
            <person name="Xavier R.J."/>
            <person name="Alm E.J."/>
        </authorList>
    </citation>
    <scope>NUCLEOTIDE SEQUENCE [LARGE SCALE GENOMIC DNA]</scope>
    <source>
        <strain evidence="3 5">BIOML-A6</strain>
    </source>
</reference>
<name>A0A0P0G8C5_9BACE</name>
<dbReference type="Pfam" id="PF14734">
    <property type="entry name" value="DUF4469"/>
    <property type="match status" value="1"/>
</dbReference>
<evidence type="ECO:0000313" key="2">
    <source>
        <dbReference type="EMBL" id="ALJ58454.1"/>
    </source>
</evidence>
<evidence type="ECO:0000313" key="5">
    <source>
        <dbReference type="Proteomes" id="UP000448877"/>
    </source>
</evidence>
<dbReference type="InterPro" id="IPR027824">
    <property type="entry name" value="DUF4469"/>
</dbReference>
<feature type="domain" description="DUF4469" evidence="1">
    <location>
        <begin position="139"/>
        <end position="238"/>
    </location>
</feature>
<dbReference type="AlphaFoldDB" id="A0A0P0G8C5"/>